<feature type="compositionally biased region" description="Polar residues" evidence="1">
    <location>
        <begin position="151"/>
        <end position="168"/>
    </location>
</feature>
<feature type="compositionally biased region" description="Polar residues" evidence="1">
    <location>
        <begin position="18"/>
        <end position="41"/>
    </location>
</feature>
<feature type="compositionally biased region" description="Polar residues" evidence="1">
    <location>
        <begin position="204"/>
        <end position="213"/>
    </location>
</feature>
<organism evidence="2 3">
    <name type="scientific">Trametes cubensis</name>
    <dbReference type="NCBI Taxonomy" id="1111947"/>
    <lineage>
        <taxon>Eukaryota</taxon>
        <taxon>Fungi</taxon>
        <taxon>Dikarya</taxon>
        <taxon>Basidiomycota</taxon>
        <taxon>Agaricomycotina</taxon>
        <taxon>Agaricomycetes</taxon>
        <taxon>Polyporales</taxon>
        <taxon>Polyporaceae</taxon>
        <taxon>Trametes</taxon>
    </lineage>
</organism>
<comment type="caution">
    <text evidence="2">The sequence shown here is derived from an EMBL/GenBank/DDBJ whole genome shotgun (WGS) entry which is preliminary data.</text>
</comment>
<feature type="compositionally biased region" description="Basic and acidic residues" evidence="1">
    <location>
        <begin position="169"/>
        <end position="180"/>
    </location>
</feature>
<feature type="compositionally biased region" description="Low complexity" evidence="1">
    <location>
        <begin position="118"/>
        <end position="130"/>
    </location>
</feature>
<evidence type="ECO:0000313" key="2">
    <source>
        <dbReference type="EMBL" id="KAJ8496712.1"/>
    </source>
</evidence>
<evidence type="ECO:0000256" key="1">
    <source>
        <dbReference type="SAM" id="MobiDB-lite"/>
    </source>
</evidence>
<sequence length="292" mass="30986">MLARLPSALSSATRSSSHIAQRLSSQARFNSSEAAAPQSPSGDDAPKKRAIPIASSLGDISITNNPRQGGQRRGGGGNGGANRQQGQAQRRPRPNNVNRDGAEGNGNRVNAGERRQNKGNNGQRNFKGQGDSQNTKQSHQGRQQGEAGSGPAQSQANGQATQTQSSRRNSAEKSKSRREPVNLPAVQSIQLSGLDDLFGPPATHASSEPSTSPLRVVAQDRIQTFLERTAGDYSRYAPRSLPTTDVTKLSPLQLSEFVLSKRKEVGLQSRHNALAIVEKFVGSGKGAEARAP</sequence>
<dbReference type="Proteomes" id="UP001215151">
    <property type="component" value="Unassembled WGS sequence"/>
</dbReference>
<accession>A0AAD7U4L8</accession>
<keyword evidence="3" id="KW-1185">Reference proteome</keyword>
<feature type="compositionally biased region" description="Low complexity" evidence="1">
    <location>
        <begin position="1"/>
        <end position="17"/>
    </location>
</feature>
<dbReference type="EMBL" id="JAPEVG010000012">
    <property type="protein sequence ID" value="KAJ8496712.1"/>
    <property type="molecule type" value="Genomic_DNA"/>
</dbReference>
<gene>
    <name evidence="2" type="ORF">ONZ51_g953</name>
</gene>
<evidence type="ECO:0000313" key="3">
    <source>
        <dbReference type="Proteomes" id="UP001215151"/>
    </source>
</evidence>
<proteinExistence type="predicted"/>
<feature type="region of interest" description="Disordered" evidence="1">
    <location>
        <begin position="1"/>
        <end position="215"/>
    </location>
</feature>
<protein>
    <submittedName>
        <fullName evidence="2">Uncharacterized protein</fullName>
    </submittedName>
</protein>
<feature type="compositionally biased region" description="Polar residues" evidence="1">
    <location>
        <begin position="131"/>
        <end position="143"/>
    </location>
</feature>
<reference evidence="2" key="1">
    <citation type="submission" date="2022-11" db="EMBL/GenBank/DDBJ databases">
        <title>Genome Sequence of Cubamyces cubensis.</title>
        <authorList>
            <person name="Buettner E."/>
        </authorList>
    </citation>
    <scope>NUCLEOTIDE SEQUENCE</scope>
    <source>
        <strain evidence="2">MPL-01</strain>
    </source>
</reference>
<name>A0AAD7U4L8_9APHY</name>
<dbReference type="AlphaFoldDB" id="A0AAD7U4L8"/>
<feature type="compositionally biased region" description="Gly residues" evidence="1">
    <location>
        <begin position="71"/>
        <end position="80"/>
    </location>
</feature>